<evidence type="ECO:0000256" key="3">
    <source>
        <dbReference type="ARBA" id="ARBA00023082"/>
    </source>
</evidence>
<dbReference type="InterPro" id="IPR013325">
    <property type="entry name" value="RNA_pol_sigma_r2"/>
</dbReference>
<dbReference type="AlphaFoldDB" id="A0A1H5T1G1"/>
<evidence type="ECO:0000259" key="6">
    <source>
        <dbReference type="Pfam" id="PF08281"/>
    </source>
</evidence>
<dbReference type="EMBL" id="FNUV01000002">
    <property type="protein sequence ID" value="SEF56630.1"/>
    <property type="molecule type" value="Genomic_DNA"/>
</dbReference>
<keyword evidence="3" id="KW-0731">Sigma factor</keyword>
<keyword evidence="2" id="KW-0805">Transcription regulation</keyword>
<feature type="domain" description="RNA polymerase sigma-70 region 2" evidence="5">
    <location>
        <begin position="22"/>
        <end position="91"/>
    </location>
</feature>
<evidence type="ECO:0000256" key="2">
    <source>
        <dbReference type="ARBA" id="ARBA00023015"/>
    </source>
</evidence>
<dbReference type="GO" id="GO:0016987">
    <property type="term" value="F:sigma factor activity"/>
    <property type="evidence" value="ECO:0007669"/>
    <property type="project" value="UniProtKB-KW"/>
</dbReference>
<keyword evidence="4" id="KW-0804">Transcription</keyword>
<name>A0A1H5T1G1_XYLRU</name>
<evidence type="ECO:0000313" key="7">
    <source>
        <dbReference type="EMBL" id="SEF56630.1"/>
    </source>
</evidence>
<feature type="domain" description="RNA polymerase sigma factor 70 region 4 type 2" evidence="6">
    <location>
        <begin position="117"/>
        <end position="168"/>
    </location>
</feature>
<dbReference type="InterPro" id="IPR036388">
    <property type="entry name" value="WH-like_DNA-bd_sf"/>
</dbReference>
<accession>A0A1H5T1G1</accession>
<dbReference type="Pfam" id="PF08281">
    <property type="entry name" value="Sigma70_r4_2"/>
    <property type="match status" value="1"/>
</dbReference>
<comment type="similarity">
    <text evidence="1">Belongs to the sigma-70 factor family. ECF subfamily.</text>
</comment>
<dbReference type="Proteomes" id="UP000236735">
    <property type="component" value="Unassembled WGS sequence"/>
</dbReference>
<dbReference type="InterPro" id="IPR013249">
    <property type="entry name" value="RNA_pol_sigma70_r4_t2"/>
</dbReference>
<proteinExistence type="inferred from homology"/>
<dbReference type="InterPro" id="IPR039425">
    <property type="entry name" value="RNA_pol_sigma-70-like"/>
</dbReference>
<dbReference type="RefSeq" id="WP_036910689.1">
    <property type="nucleotide sequence ID" value="NZ_FNUV01000002.1"/>
</dbReference>
<dbReference type="InterPro" id="IPR007627">
    <property type="entry name" value="RNA_pol_sigma70_r2"/>
</dbReference>
<dbReference type="GO" id="GO:0006352">
    <property type="term" value="P:DNA-templated transcription initiation"/>
    <property type="evidence" value="ECO:0007669"/>
    <property type="project" value="InterPro"/>
</dbReference>
<dbReference type="PANTHER" id="PTHR43133:SF46">
    <property type="entry name" value="RNA POLYMERASE SIGMA-70 FACTOR ECF SUBFAMILY"/>
    <property type="match status" value="1"/>
</dbReference>
<sequence>METEQQLLNAIVSGESQAMRRLYDRFSGYTTAIALRYIPDYDAVRDVLQDSFVSILTNVRQFDFRGEGTLKAWVARIVVNHAIDWIKEHERNITISDMPKEVVDDDVPDVDDVPPDILDAMIGQLPVGYRTVLNLYVFEQLSHKDIAKRLGIKESSSASQFFHAKKLLAEMIRKYRYSQAI</sequence>
<dbReference type="PANTHER" id="PTHR43133">
    <property type="entry name" value="RNA POLYMERASE ECF-TYPE SIGMA FACTO"/>
    <property type="match status" value="1"/>
</dbReference>
<reference evidence="7 8" key="1">
    <citation type="submission" date="2016-10" db="EMBL/GenBank/DDBJ databases">
        <authorList>
            <person name="de Groot N.N."/>
        </authorList>
    </citation>
    <scope>NUCLEOTIDE SEQUENCE [LARGE SCALE GENOMIC DNA]</scope>
    <source>
        <strain evidence="7 8">AR32</strain>
    </source>
</reference>
<organism evidence="7 8">
    <name type="scientific">Xylanibacter ruminicola</name>
    <name type="common">Prevotella ruminicola</name>
    <dbReference type="NCBI Taxonomy" id="839"/>
    <lineage>
        <taxon>Bacteria</taxon>
        <taxon>Pseudomonadati</taxon>
        <taxon>Bacteroidota</taxon>
        <taxon>Bacteroidia</taxon>
        <taxon>Bacteroidales</taxon>
        <taxon>Prevotellaceae</taxon>
        <taxon>Xylanibacter</taxon>
    </lineage>
</organism>
<dbReference type="NCBIfam" id="TIGR02937">
    <property type="entry name" value="sigma70-ECF"/>
    <property type="match status" value="1"/>
</dbReference>
<protein>
    <submittedName>
        <fullName evidence="7">RNA polymerase sigma-70 factor, ECF subfamily</fullName>
    </submittedName>
</protein>
<evidence type="ECO:0000313" key="8">
    <source>
        <dbReference type="Proteomes" id="UP000236735"/>
    </source>
</evidence>
<evidence type="ECO:0000256" key="1">
    <source>
        <dbReference type="ARBA" id="ARBA00010641"/>
    </source>
</evidence>
<dbReference type="Pfam" id="PF04542">
    <property type="entry name" value="Sigma70_r2"/>
    <property type="match status" value="1"/>
</dbReference>
<gene>
    <name evidence="7" type="ORF">SAMN05216354_0815</name>
</gene>
<dbReference type="GO" id="GO:0003677">
    <property type="term" value="F:DNA binding"/>
    <property type="evidence" value="ECO:0007669"/>
    <property type="project" value="InterPro"/>
</dbReference>
<dbReference type="SUPFAM" id="SSF88659">
    <property type="entry name" value="Sigma3 and sigma4 domains of RNA polymerase sigma factors"/>
    <property type="match status" value="1"/>
</dbReference>
<dbReference type="SUPFAM" id="SSF88946">
    <property type="entry name" value="Sigma2 domain of RNA polymerase sigma factors"/>
    <property type="match status" value="1"/>
</dbReference>
<dbReference type="Gene3D" id="1.10.10.10">
    <property type="entry name" value="Winged helix-like DNA-binding domain superfamily/Winged helix DNA-binding domain"/>
    <property type="match status" value="1"/>
</dbReference>
<dbReference type="InterPro" id="IPR014284">
    <property type="entry name" value="RNA_pol_sigma-70_dom"/>
</dbReference>
<dbReference type="Gene3D" id="1.10.1740.10">
    <property type="match status" value="1"/>
</dbReference>
<dbReference type="InterPro" id="IPR013324">
    <property type="entry name" value="RNA_pol_sigma_r3/r4-like"/>
</dbReference>
<evidence type="ECO:0000259" key="5">
    <source>
        <dbReference type="Pfam" id="PF04542"/>
    </source>
</evidence>
<evidence type="ECO:0000256" key="4">
    <source>
        <dbReference type="ARBA" id="ARBA00023163"/>
    </source>
</evidence>